<proteinExistence type="inferred from homology"/>
<dbReference type="EC" id="3.5.4.5" evidence="4 12"/>
<protein>
    <recommendedName>
        <fullName evidence="5 12">Cytidine deaminase</fullName>
        <ecNumber evidence="4 12">3.5.4.5</ecNumber>
    </recommendedName>
    <alternativeName>
        <fullName evidence="9 12">Cytidine aminohydrolase</fullName>
    </alternativeName>
</protein>
<dbReference type="SUPFAM" id="SSF53927">
    <property type="entry name" value="Cytidine deaminase-like"/>
    <property type="match status" value="1"/>
</dbReference>
<dbReference type="PANTHER" id="PTHR11644">
    <property type="entry name" value="CYTIDINE DEAMINASE"/>
    <property type="match status" value="1"/>
</dbReference>
<comment type="catalytic activity">
    <reaction evidence="10 12">
        <text>2'-deoxycytidine + H2O + H(+) = 2'-deoxyuridine + NH4(+)</text>
        <dbReference type="Rhea" id="RHEA:13433"/>
        <dbReference type="ChEBI" id="CHEBI:15377"/>
        <dbReference type="ChEBI" id="CHEBI:15378"/>
        <dbReference type="ChEBI" id="CHEBI:15698"/>
        <dbReference type="ChEBI" id="CHEBI:16450"/>
        <dbReference type="ChEBI" id="CHEBI:28938"/>
        <dbReference type="EC" id="3.5.4.5"/>
    </reaction>
</comment>
<dbReference type="CDD" id="cd01283">
    <property type="entry name" value="cytidine_deaminase"/>
    <property type="match status" value="1"/>
</dbReference>
<comment type="catalytic activity">
    <reaction evidence="11 12">
        <text>cytidine + H2O + H(+) = uridine + NH4(+)</text>
        <dbReference type="Rhea" id="RHEA:16069"/>
        <dbReference type="ChEBI" id="CHEBI:15377"/>
        <dbReference type="ChEBI" id="CHEBI:15378"/>
        <dbReference type="ChEBI" id="CHEBI:16704"/>
        <dbReference type="ChEBI" id="CHEBI:17562"/>
        <dbReference type="ChEBI" id="CHEBI:28938"/>
        <dbReference type="EC" id="3.5.4.5"/>
    </reaction>
</comment>
<keyword evidence="15" id="KW-1185">Reference proteome</keyword>
<evidence type="ECO:0000256" key="1">
    <source>
        <dbReference type="ARBA" id="ARBA00001947"/>
    </source>
</evidence>
<sequence>MTQIQDLFDAAKAARENAYAPYSKFKVGAALRTEDGLIFSGCNVENAAFPEGVCAEAGAISAMVLGGGSQISEVVVIADAALCTPCGGCRQKLKEFEGQGMTIHVADLNEIKQSFTMDGLLPAGFQLEEKD</sequence>
<organism evidence="14 15">
    <name type="scientific">Roseibium polysiphoniae</name>
    <dbReference type="NCBI Taxonomy" id="2571221"/>
    <lineage>
        <taxon>Bacteria</taxon>
        <taxon>Pseudomonadati</taxon>
        <taxon>Pseudomonadota</taxon>
        <taxon>Alphaproteobacteria</taxon>
        <taxon>Hyphomicrobiales</taxon>
        <taxon>Stappiaceae</taxon>
        <taxon>Roseibium</taxon>
    </lineage>
</organism>
<evidence type="ECO:0000256" key="8">
    <source>
        <dbReference type="ARBA" id="ARBA00022833"/>
    </source>
</evidence>
<evidence type="ECO:0000256" key="3">
    <source>
        <dbReference type="ARBA" id="ARBA00006576"/>
    </source>
</evidence>
<evidence type="ECO:0000256" key="12">
    <source>
        <dbReference type="RuleBase" id="RU364006"/>
    </source>
</evidence>
<evidence type="ECO:0000259" key="13">
    <source>
        <dbReference type="PROSITE" id="PS51747"/>
    </source>
</evidence>
<dbReference type="EMBL" id="JACYXJ010000007">
    <property type="protein sequence ID" value="MBD8878342.1"/>
    <property type="molecule type" value="Genomic_DNA"/>
</dbReference>
<dbReference type="NCBIfam" id="NF004064">
    <property type="entry name" value="PRK05578.1"/>
    <property type="match status" value="1"/>
</dbReference>
<gene>
    <name evidence="14" type="primary">cdd</name>
    <name evidence="14" type="ORF">IG617_18760</name>
</gene>
<dbReference type="Gene3D" id="3.40.140.10">
    <property type="entry name" value="Cytidine Deaminase, domain 2"/>
    <property type="match status" value="1"/>
</dbReference>
<comment type="cofactor">
    <cofactor evidence="1 12">
        <name>Zn(2+)</name>
        <dbReference type="ChEBI" id="CHEBI:29105"/>
    </cofactor>
</comment>
<dbReference type="GO" id="GO:0004126">
    <property type="term" value="F:cytidine deaminase activity"/>
    <property type="evidence" value="ECO:0007669"/>
    <property type="project" value="UniProtKB-EC"/>
</dbReference>
<keyword evidence="8 12" id="KW-0862">Zinc</keyword>
<evidence type="ECO:0000256" key="6">
    <source>
        <dbReference type="ARBA" id="ARBA00022723"/>
    </source>
</evidence>
<comment type="function">
    <text evidence="2 12">This enzyme scavenges exogenous and endogenous cytidine and 2'-deoxycytidine for UMP synthesis.</text>
</comment>
<evidence type="ECO:0000256" key="10">
    <source>
        <dbReference type="ARBA" id="ARBA00049252"/>
    </source>
</evidence>
<dbReference type="Pfam" id="PF00383">
    <property type="entry name" value="dCMP_cyt_deam_1"/>
    <property type="match status" value="1"/>
</dbReference>
<keyword evidence="7 12" id="KW-0378">Hydrolase</keyword>
<dbReference type="RefSeq" id="WP_192110779.1">
    <property type="nucleotide sequence ID" value="NZ_JACYXJ010000007.1"/>
</dbReference>
<evidence type="ECO:0000256" key="11">
    <source>
        <dbReference type="ARBA" id="ARBA00049558"/>
    </source>
</evidence>
<dbReference type="InterPro" id="IPR002125">
    <property type="entry name" value="CMP_dCMP_dom"/>
</dbReference>
<dbReference type="InterPro" id="IPR016193">
    <property type="entry name" value="Cytidine_deaminase-like"/>
</dbReference>
<dbReference type="InterPro" id="IPR006262">
    <property type="entry name" value="Cyt_deam_tetra"/>
</dbReference>
<dbReference type="InterPro" id="IPR016192">
    <property type="entry name" value="APOBEC/CMP_deaminase_Zn-bd"/>
</dbReference>
<evidence type="ECO:0000256" key="5">
    <source>
        <dbReference type="ARBA" id="ARBA00018266"/>
    </source>
</evidence>
<dbReference type="NCBIfam" id="TIGR01354">
    <property type="entry name" value="cyt_deam_tetra"/>
    <property type="match status" value="1"/>
</dbReference>
<accession>A0ABR9CEQ4</accession>
<evidence type="ECO:0000313" key="14">
    <source>
        <dbReference type="EMBL" id="MBD8878342.1"/>
    </source>
</evidence>
<evidence type="ECO:0000313" key="15">
    <source>
        <dbReference type="Proteomes" id="UP000615687"/>
    </source>
</evidence>
<dbReference type="PANTHER" id="PTHR11644:SF2">
    <property type="entry name" value="CYTIDINE DEAMINASE"/>
    <property type="match status" value="1"/>
</dbReference>
<reference evidence="14 15" key="1">
    <citation type="submission" date="2020-09" db="EMBL/GenBank/DDBJ databases">
        <title>The genome sequence of type strain Labrenzia polysiphoniae KACC 19711.</title>
        <authorList>
            <person name="Liu Y."/>
        </authorList>
    </citation>
    <scope>NUCLEOTIDE SEQUENCE [LARGE SCALE GENOMIC DNA]</scope>
    <source>
        <strain evidence="14 15">KACC 19711</strain>
    </source>
</reference>
<comment type="caution">
    <text evidence="14">The sequence shown here is derived from an EMBL/GenBank/DDBJ whole genome shotgun (WGS) entry which is preliminary data.</text>
</comment>
<evidence type="ECO:0000256" key="2">
    <source>
        <dbReference type="ARBA" id="ARBA00003949"/>
    </source>
</evidence>
<dbReference type="PROSITE" id="PS00903">
    <property type="entry name" value="CYT_DCMP_DEAMINASES_1"/>
    <property type="match status" value="1"/>
</dbReference>
<dbReference type="Proteomes" id="UP000615687">
    <property type="component" value="Unassembled WGS sequence"/>
</dbReference>
<comment type="similarity">
    <text evidence="3 12">Belongs to the cytidine and deoxycytidylate deaminase family.</text>
</comment>
<keyword evidence="6 12" id="KW-0479">Metal-binding</keyword>
<dbReference type="InterPro" id="IPR050202">
    <property type="entry name" value="Cyt/Deoxycyt_deaminase"/>
</dbReference>
<evidence type="ECO:0000256" key="7">
    <source>
        <dbReference type="ARBA" id="ARBA00022801"/>
    </source>
</evidence>
<dbReference type="PROSITE" id="PS51747">
    <property type="entry name" value="CYT_DCMP_DEAMINASES_2"/>
    <property type="match status" value="1"/>
</dbReference>
<evidence type="ECO:0000256" key="4">
    <source>
        <dbReference type="ARBA" id="ARBA00012783"/>
    </source>
</evidence>
<feature type="domain" description="CMP/dCMP-type deaminase" evidence="13">
    <location>
        <begin position="2"/>
        <end position="128"/>
    </location>
</feature>
<evidence type="ECO:0000256" key="9">
    <source>
        <dbReference type="ARBA" id="ARBA00032005"/>
    </source>
</evidence>
<name>A0ABR9CEQ4_9HYPH</name>